<name>A0ABV9GUJ6_9BURK</name>
<protein>
    <submittedName>
        <fullName evidence="1">Uncharacterized protein</fullName>
    </submittedName>
</protein>
<gene>
    <name evidence="1" type="ORF">ACFO3A_01145</name>
</gene>
<reference evidence="2" key="1">
    <citation type="journal article" date="2019" name="Int. J. Syst. Evol. Microbiol.">
        <title>The Global Catalogue of Microorganisms (GCM) 10K type strain sequencing project: providing services to taxonomists for standard genome sequencing and annotation.</title>
        <authorList>
            <consortium name="The Broad Institute Genomics Platform"/>
            <consortium name="The Broad Institute Genome Sequencing Center for Infectious Disease"/>
            <person name="Wu L."/>
            <person name="Ma J."/>
        </authorList>
    </citation>
    <scope>NUCLEOTIDE SEQUENCE [LARGE SCALE GENOMIC DNA]</scope>
    <source>
        <strain evidence="2">JCM 11650</strain>
    </source>
</reference>
<proteinExistence type="predicted"/>
<evidence type="ECO:0000313" key="1">
    <source>
        <dbReference type="EMBL" id="MFC4620824.1"/>
    </source>
</evidence>
<keyword evidence="2" id="KW-1185">Reference proteome</keyword>
<dbReference type="EMBL" id="JBHSEW010000001">
    <property type="protein sequence ID" value="MFC4620824.1"/>
    <property type="molecule type" value="Genomic_DNA"/>
</dbReference>
<accession>A0ABV9GUJ6</accession>
<dbReference type="Proteomes" id="UP001595967">
    <property type="component" value="Unassembled WGS sequence"/>
</dbReference>
<sequence>MTQATHPDDEAVDRFAAELKAKLADARAKGRGGWEDKAKVSAQALSDMLLAHVFKGNPRDVAAFCMLLHQRGEAIQASPPKPGMRNEAAEAALHQIAAAIQKHQAEGGISTRDAMSEIIAIVESAPMQINTGHAE</sequence>
<comment type="caution">
    <text evidence="1">The sequence shown here is derived from an EMBL/GenBank/DDBJ whole genome shotgun (WGS) entry which is preliminary data.</text>
</comment>
<dbReference type="RefSeq" id="WP_377723202.1">
    <property type="nucleotide sequence ID" value="NZ_JBHSEW010000001.1"/>
</dbReference>
<evidence type="ECO:0000313" key="2">
    <source>
        <dbReference type="Proteomes" id="UP001595967"/>
    </source>
</evidence>
<organism evidence="1 2">
    <name type="scientific">Comamonas nitrativorans</name>
    <dbReference type="NCBI Taxonomy" id="108437"/>
    <lineage>
        <taxon>Bacteria</taxon>
        <taxon>Pseudomonadati</taxon>
        <taxon>Pseudomonadota</taxon>
        <taxon>Betaproteobacteria</taxon>
        <taxon>Burkholderiales</taxon>
        <taxon>Comamonadaceae</taxon>
        <taxon>Comamonas</taxon>
    </lineage>
</organism>